<evidence type="ECO:0000313" key="1">
    <source>
        <dbReference type="EMBL" id="XCM83689.1"/>
    </source>
</evidence>
<dbReference type="AlphaFoldDB" id="A0AAU8K6N5"/>
<dbReference type="RefSeq" id="WP_354644626.1">
    <property type="nucleotide sequence ID" value="NZ_CP159872.1"/>
</dbReference>
<gene>
    <name evidence="1" type="ORF">ABWK59_34565</name>
</gene>
<name>A0AAU8K6N5_9ACTN</name>
<organism evidence="1">
    <name type="scientific">Kitasatospora camelliae</name>
    <dbReference type="NCBI Taxonomy" id="3156397"/>
    <lineage>
        <taxon>Bacteria</taxon>
        <taxon>Bacillati</taxon>
        <taxon>Actinomycetota</taxon>
        <taxon>Actinomycetes</taxon>
        <taxon>Kitasatosporales</taxon>
        <taxon>Streptomycetaceae</taxon>
        <taxon>Kitasatospora</taxon>
    </lineage>
</organism>
<reference evidence="1" key="1">
    <citation type="submission" date="2024-06" db="EMBL/GenBank/DDBJ databases">
        <title>The genome sequences of Kitasatospora sp. strain HUAS MG31.</title>
        <authorList>
            <person name="Mo P."/>
        </authorList>
    </citation>
    <scope>NUCLEOTIDE SEQUENCE</scope>
    <source>
        <strain evidence="1">HUAS MG31</strain>
    </source>
</reference>
<dbReference type="KEGG" id="kcm:ABWK59_34565"/>
<dbReference type="EMBL" id="CP159872">
    <property type="protein sequence ID" value="XCM83689.1"/>
    <property type="molecule type" value="Genomic_DNA"/>
</dbReference>
<sequence>MLVVHGGSNTVVVRDRSGRPVVVLSGERPEALTSAILTGLLDLAAAVLTPGEMARLERRLADLRRGDLVHRTRMEIDGVEVTLYGEA</sequence>
<accession>A0AAU8K6N5</accession>
<proteinExistence type="predicted"/>
<protein>
    <recommendedName>
        <fullName evidence="2">Asparaginase</fullName>
    </recommendedName>
</protein>
<evidence type="ECO:0008006" key="2">
    <source>
        <dbReference type="Google" id="ProtNLM"/>
    </source>
</evidence>